<dbReference type="Proteomes" id="UP000075377">
    <property type="component" value="Unassembled WGS sequence"/>
</dbReference>
<evidence type="ECO:0000313" key="2">
    <source>
        <dbReference type="Proteomes" id="UP000075377"/>
    </source>
</evidence>
<dbReference type="EMBL" id="LHZX01000175">
    <property type="protein sequence ID" value="KXV71625.1"/>
    <property type="molecule type" value="Genomic_DNA"/>
</dbReference>
<reference evidence="1 2" key="1">
    <citation type="submission" date="2015-06" db="EMBL/GenBank/DDBJ databases">
        <title>Improved classification and identification of acetic acid bacteria using matrix-assisted laser desorption/ionization time-of-flight mass spectrometry; Gluconobacter nephelii and Gluconobacter uchimurae are later heterotypic synonyms of Gluconobacter japonicus and Gluconobacter oxydans, respectively.</title>
        <authorList>
            <person name="Li L."/>
            <person name="Cleenwerck I."/>
            <person name="De Vuyst L."/>
            <person name="Vandamme P."/>
        </authorList>
    </citation>
    <scope>NUCLEOTIDE SEQUENCE [LARGE SCALE GENOMIC DNA]</scope>
    <source>
        <strain evidence="1 2">LMG 1699</strain>
    </source>
</reference>
<dbReference type="InterPro" id="IPR025911">
    <property type="entry name" value="ToxN/AbiQ_toxin"/>
</dbReference>
<protein>
    <submittedName>
        <fullName evidence="1">Uncharacterized protein</fullName>
    </submittedName>
</protein>
<comment type="caution">
    <text evidence="1">The sequence shown here is derived from an EMBL/GenBank/DDBJ whole genome shotgun (WGS) entry which is preliminary data.</text>
</comment>
<dbReference type="GO" id="GO:0003723">
    <property type="term" value="F:RNA binding"/>
    <property type="evidence" value="ECO:0007669"/>
    <property type="project" value="InterPro"/>
</dbReference>
<sequence>MIPVLDSEIKEIIFNDIPDEKYKLLIMKQNVIIKKNESIIKSKANKLYNICDINPENRYKDRCCDFNLLISKYRNYSAFLLQKDQEEKGDSSVS</sequence>
<dbReference type="PATRIC" id="fig|178901.14.peg.2576"/>
<proteinExistence type="predicted"/>
<dbReference type="Gene3D" id="3.10.129.130">
    <property type="match status" value="1"/>
</dbReference>
<gene>
    <name evidence="1" type="ORF">AD951_01530</name>
</gene>
<accession>A0A149UUU3</accession>
<dbReference type="AlphaFoldDB" id="A0A149UUU3"/>
<organism evidence="1 2">
    <name type="scientific">Acetobacter malorum</name>
    <dbReference type="NCBI Taxonomy" id="178901"/>
    <lineage>
        <taxon>Bacteria</taxon>
        <taxon>Pseudomonadati</taxon>
        <taxon>Pseudomonadota</taxon>
        <taxon>Alphaproteobacteria</taxon>
        <taxon>Acetobacterales</taxon>
        <taxon>Acetobacteraceae</taxon>
        <taxon>Acetobacter</taxon>
    </lineage>
</organism>
<dbReference type="Pfam" id="PF13958">
    <property type="entry name" value="ToxN_toxin"/>
    <property type="match status" value="1"/>
</dbReference>
<dbReference type="GO" id="GO:0004521">
    <property type="term" value="F:RNA endonuclease activity"/>
    <property type="evidence" value="ECO:0007669"/>
    <property type="project" value="InterPro"/>
</dbReference>
<name>A0A149UUU3_9PROT</name>
<dbReference type="InterPro" id="IPR053735">
    <property type="entry name" value="Type_III_TA_endoRNase"/>
</dbReference>
<evidence type="ECO:0000313" key="1">
    <source>
        <dbReference type="EMBL" id="KXV71625.1"/>
    </source>
</evidence>